<reference evidence="3 4" key="1">
    <citation type="submission" date="2022-02" db="EMBL/GenBank/DDBJ databases">
        <title>Chromosome-level reference genomes for two strains of Caenorhabditis briggsae: an improved platform for comparative genomics.</title>
        <authorList>
            <person name="Stevens L."/>
            <person name="Andersen E.C."/>
        </authorList>
    </citation>
    <scope>NUCLEOTIDE SEQUENCE [LARGE SCALE GENOMIC DNA]</scope>
    <source>
        <strain evidence="3">QX1410_ONT</strain>
        <tissue evidence="3">Whole-organism</tissue>
    </source>
</reference>
<dbReference type="InterPro" id="IPR018613">
    <property type="entry name" value="Ccdc97-like"/>
</dbReference>
<dbReference type="PANTHER" id="PTHR31840">
    <property type="entry name" value="COILED-COIL DOMAIN-CONTAINING PROTEIN 97"/>
    <property type="match status" value="1"/>
</dbReference>
<name>A0AAE8ZYB1_CAEBR</name>
<evidence type="ECO:0000256" key="1">
    <source>
        <dbReference type="SAM" id="MobiDB-lite"/>
    </source>
</evidence>
<dbReference type="Proteomes" id="UP000827892">
    <property type="component" value="Chromosome V"/>
</dbReference>
<dbReference type="Pfam" id="PF09747">
    <property type="entry name" value="CCD97-like_C"/>
    <property type="match status" value="1"/>
</dbReference>
<dbReference type="AlphaFoldDB" id="A0AAE8ZYB1"/>
<dbReference type="EMBL" id="CP090895">
    <property type="protein sequence ID" value="ULT85911.1"/>
    <property type="molecule type" value="Genomic_DNA"/>
</dbReference>
<evidence type="ECO:0000313" key="3">
    <source>
        <dbReference type="EMBL" id="ULT85911.1"/>
    </source>
</evidence>
<gene>
    <name evidence="3" type="ORF">L3Y34_005953</name>
</gene>
<sequence>MESIFSRIIADNDAFFKNQQRDEKELTDEQKLKILEDLSASKLPIFLDRYQNYLEPVDCDIFADNDDCVVQEIMKRIRRRSGISEKQKRNMRYNAMQTLLKAGDYFSDTKMREREPYLFDAMIGKFLGEEHMEFLRPTVTRDASESSWSSYMVRFEEMSEIAERRKLQAKEWEGPRQEDGGKDHISRFMNHVASHEFVPEEEDDEPVEDEVEKMREKMERLAQEVEQYNDIGEDDTKDVLRHEFESFMKEKFLAGKDKDSRFYDYSDCEQGRLPDPIRDQDDEDRWFDED</sequence>
<feature type="compositionally biased region" description="Acidic residues" evidence="1">
    <location>
        <begin position="280"/>
        <end position="290"/>
    </location>
</feature>
<feature type="compositionally biased region" description="Basic and acidic residues" evidence="1">
    <location>
        <begin position="262"/>
        <end position="279"/>
    </location>
</feature>
<feature type="region of interest" description="Disordered" evidence="1">
    <location>
        <begin position="262"/>
        <end position="290"/>
    </location>
</feature>
<dbReference type="PANTHER" id="PTHR31840:SF1">
    <property type="entry name" value="COILED-COIL DOMAIN-CONTAINING PROTEIN 97"/>
    <property type="match status" value="1"/>
</dbReference>
<protein>
    <recommendedName>
        <fullName evidence="2">CCD97-like C-terminal domain-containing protein</fullName>
    </recommendedName>
</protein>
<proteinExistence type="predicted"/>
<dbReference type="InterPro" id="IPR040233">
    <property type="entry name" value="CCD97-like_C"/>
</dbReference>
<evidence type="ECO:0000313" key="4">
    <source>
        <dbReference type="Proteomes" id="UP000827892"/>
    </source>
</evidence>
<organism evidence="3 4">
    <name type="scientific">Caenorhabditis briggsae</name>
    <dbReference type="NCBI Taxonomy" id="6238"/>
    <lineage>
        <taxon>Eukaryota</taxon>
        <taxon>Metazoa</taxon>
        <taxon>Ecdysozoa</taxon>
        <taxon>Nematoda</taxon>
        <taxon>Chromadorea</taxon>
        <taxon>Rhabditida</taxon>
        <taxon>Rhabditina</taxon>
        <taxon>Rhabditomorpha</taxon>
        <taxon>Rhabditoidea</taxon>
        <taxon>Rhabditidae</taxon>
        <taxon>Peloderinae</taxon>
        <taxon>Caenorhabditis</taxon>
    </lineage>
</organism>
<feature type="domain" description="CCD97-like C-terminal" evidence="2">
    <location>
        <begin position="90"/>
        <end position="290"/>
    </location>
</feature>
<accession>A0AAE8ZYB1</accession>
<evidence type="ECO:0000259" key="2">
    <source>
        <dbReference type="Pfam" id="PF09747"/>
    </source>
</evidence>